<feature type="transmembrane region" description="Helical" evidence="6">
    <location>
        <begin position="42"/>
        <end position="66"/>
    </location>
</feature>
<evidence type="ECO:0008006" key="9">
    <source>
        <dbReference type="Google" id="ProtNLM"/>
    </source>
</evidence>
<keyword evidence="8" id="KW-1185">Reference proteome</keyword>
<dbReference type="PANTHER" id="PTHR13353">
    <property type="entry name" value="TRANSMEMBRANE PROTEIN 19"/>
    <property type="match status" value="1"/>
</dbReference>
<organism evidence="7 8">
    <name type="scientific">Rossellomorea aquimaris</name>
    <dbReference type="NCBI Taxonomy" id="189382"/>
    <lineage>
        <taxon>Bacteria</taxon>
        <taxon>Bacillati</taxon>
        <taxon>Bacillota</taxon>
        <taxon>Bacilli</taxon>
        <taxon>Bacillales</taxon>
        <taxon>Bacillaceae</taxon>
        <taxon>Rossellomorea</taxon>
    </lineage>
</organism>
<reference evidence="7 8" key="1">
    <citation type="submission" date="2016-09" db="EMBL/GenBank/DDBJ databases">
        <title>Bacillus aquimaris SAMM genome sequence reveals colonization and biosurfactant production capacities.</title>
        <authorList>
            <person name="Waghmode S.R."/>
            <person name="Suryavanshi M.V."/>
        </authorList>
    </citation>
    <scope>NUCLEOTIDE SEQUENCE [LARGE SCALE GENOMIC DNA]</scope>
    <source>
        <strain evidence="7 8">SAMM</strain>
    </source>
</reference>
<evidence type="ECO:0000313" key="8">
    <source>
        <dbReference type="Proteomes" id="UP000182062"/>
    </source>
</evidence>
<dbReference type="GO" id="GO:0016020">
    <property type="term" value="C:membrane"/>
    <property type="evidence" value="ECO:0007669"/>
    <property type="project" value="UniProtKB-SubCell"/>
</dbReference>
<dbReference type="PANTHER" id="PTHR13353:SF5">
    <property type="entry name" value="TRANSMEMBRANE PROTEIN 19"/>
    <property type="match status" value="1"/>
</dbReference>
<name>A0A1J6WQR5_9BACI</name>
<sequence length="264" mass="28612">MNENIIVYLIILLVSSGGWKTKNLSPSGAVSAFLMGLIITHFYHWRGLLLIGAFFLSSSIWSKLFSSSKKEIEGRLAKTAVRDWQQVAANGGPSVLFILLFHFTGNDWWLYSFAAAVAAANSDTWASEIGPLSKKSPLSIRSFRRVEKGTSGAVSLIGTIASIAGALFISLLFFFFMGSFNWPMFIMITAAGFIGNVFDTVAGAFWQAEFSCVVCNSTTESAVHCGTATVQSKGYAWLNNEAVNFLSSLFAGGFLFCVLVIING</sequence>
<dbReference type="Proteomes" id="UP000182062">
    <property type="component" value="Unassembled WGS sequence"/>
</dbReference>
<keyword evidence="4 6" id="KW-1133">Transmembrane helix</keyword>
<gene>
    <name evidence="7" type="ORF">BHE18_18695</name>
</gene>
<feature type="transmembrane region" description="Helical" evidence="6">
    <location>
        <begin position="242"/>
        <end position="262"/>
    </location>
</feature>
<evidence type="ECO:0000256" key="6">
    <source>
        <dbReference type="SAM" id="Phobius"/>
    </source>
</evidence>
<evidence type="ECO:0000256" key="1">
    <source>
        <dbReference type="ARBA" id="ARBA00004141"/>
    </source>
</evidence>
<evidence type="ECO:0000256" key="2">
    <source>
        <dbReference type="ARBA" id="ARBA00009012"/>
    </source>
</evidence>
<keyword evidence="3 6" id="KW-0812">Transmembrane</keyword>
<evidence type="ECO:0000313" key="7">
    <source>
        <dbReference type="EMBL" id="OIU70555.1"/>
    </source>
</evidence>
<comment type="caution">
    <text evidence="7">The sequence shown here is derived from an EMBL/GenBank/DDBJ whole genome shotgun (WGS) entry which is preliminary data.</text>
</comment>
<dbReference type="RefSeq" id="WP_071618913.1">
    <property type="nucleotide sequence ID" value="NZ_MINN01000096.1"/>
</dbReference>
<evidence type="ECO:0000256" key="4">
    <source>
        <dbReference type="ARBA" id="ARBA00022989"/>
    </source>
</evidence>
<dbReference type="Pfam" id="PF01940">
    <property type="entry name" value="DUF92"/>
    <property type="match status" value="1"/>
</dbReference>
<dbReference type="EMBL" id="MINN01000096">
    <property type="protein sequence ID" value="OIU70555.1"/>
    <property type="molecule type" value="Genomic_DNA"/>
</dbReference>
<protein>
    <recommendedName>
        <fullName evidence="9">Transmembrane protein 19</fullName>
    </recommendedName>
</protein>
<evidence type="ECO:0000256" key="3">
    <source>
        <dbReference type="ARBA" id="ARBA00022692"/>
    </source>
</evidence>
<feature type="transmembrane region" description="Helical" evidence="6">
    <location>
        <begin position="153"/>
        <end position="177"/>
    </location>
</feature>
<evidence type="ECO:0000256" key="5">
    <source>
        <dbReference type="ARBA" id="ARBA00023136"/>
    </source>
</evidence>
<comment type="similarity">
    <text evidence="2">Belongs to the TMEM19 family.</text>
</comment>
<dbReference type="AlphaFoldDB" id="A0A1J6WQR5"/>
<proteinExistence type="inferred from homology"/>
<comment type="subcellular location">
    <subcellularLocation>
        <location evidence="1">Membrane</location>
        <topology evidence="1">Multi-pass membrane protein</topology>
    </subcellularLocation>
</comment>
<keyword evidence="5 6" id="KW-0472">Membrane</keyword>
<dbReference type="InterPro" id="IPR002794">
    <property type="entry name" value="DUF92_TMEM19"/>
</dbReference>
<accession>A0A1J6WQR5</accession>